<feature type="transmembrane region" description="Helical" evidence="6">
    <location>
        <begin position="38"/>
        <end position="55"/>
    </location>
</feature>
<dbReference type="AlphaFoldDB" id="A0A502CVB0"/>
<name>A0A502CVB0_9MICO</name>
<feature type="transmembrane region" description="Helical" evidence="6">
    <location>
        <begin position="243"/>
        <end position="263"/>
    </location>
</feature>
<feature type="transmembrane region" description="Helical" evidence="6">
    <location>
        <begin position="151"/>
        <end position="175"/>
    </location>
</feature>
<comment type="caution">
    <text evidence="7">The sequence shown here is derived from an EMBL/GenBank/DDBJ whole genome shotgun (WGS) entry which is preliminary data.</text>
</comment>
<sequence>MPLGLLIGLALGALGGGGSILTVPALVYLLDQDPRAATTSSLLIVGLTSLIALTPHARAGRVRFGQGLMFGALGTGGSFAGSALASHVSPQVLLTAFAGLMLVVAVLMLARSLRPPSAAGHEDPTAEPFITFHPLTCACPRVAKIVVTATAVGLLTGFFGVGGGFILVPALVLALAFPMPVAVGTSLLVIAVNSATALTARISTGSTHLDWPLLTTFTAAAIAGSLLGGRITTRVQPRHLTQAFAVLLVAVAVYTAASSIASLR</sequence>
<dbReference type="EMBL" id="RCZM01000003">
    <property type="protein sequence ID" value="TPG16848.1"/>
    <property type="molecule type" value="Genomic_DNA"/>
</dbReference>
<dbReference type="GO" id="GO:0005886">
    <property type="term" value="C:plasma membrane"/>
    <property type="evidence" value="ECO:0007669"/>
    <property type="project" value="UniProtKB-SubCell"/>
</dbReference>
<dbReference type="PANTHER" id="PTHR43701">
    <property type="entry name" value="MEMBRANE TRANSPORTER PROTEIN MJ0441-RELATED"/>
    <property type="match status" value="1"/>
</dbReference>
<organism evidence="7 8">
    <name type="scientific">Pedococcus bigeumensis</name>
    <dbReference type="NCBI Taxonomy" id="433644"/>
    <lineage>
        <taxon>Bacteria</taxon>
        <taxon>Bacillati</taxon>
        <taxon>Actinomycetota</taxon>
        <taxon>Actinomycetes</taxon>
        <taxon>Micrococcales</taxon>
        <taxon>Intrasporangiaceae</taxon>
        <taxon>Pedococcus</taxon>
    </lineage>
</organism>
<dbReference type="Pfam" id="PF01925">
    <property type="entry name" value="TauE"/>
    <property type="match status" value="1"/>
</dbReference>
<comment type="similarity">
    <text evidence="2 6">Belongs to the 4-toluene sulfonate uptake permease (TSUP) (TC 2.A.102) family.</text>
</comment>
<dbReference type="InterPro" id="IPR002781">
    <property type="entry name" value="TM_pro_TauE-like"/>
</dbReference>
<dbReference type="InterPro" id="IPR051598">
    <property type="entry name" value="TSUP/Inactive_protease-like"/>
</dbReference>
<gene>
    <name evidence="7" type="ORF">EAH86_08605</name>
</gene>
<keyword evidence="5 6" id="KW-0472">Membrane</keyword>
<evidence type="ECO:0000256" key="3">
    <source>
        <dbReference type="ARBA" id="ARBA00022692"/>
    </source>
</evidence>
<evidence type="ECO:0000313" key="7">
    <source>
        <dbReference type="EMBL" id="TPG16848.1"/>
    </source>
</evidence>
<reference evidence="7 8" key="1">
    <citation type="journal article" date="2019" name="Environ. Microbiol.">
        <title>Species interactions and distinct microbial communities in high Arctic permafrost affected cryosols are associated with the CH4 and CO2 gas fluxes.</title>
        <authorList>
            <person name="Altshuler I."/>
            <person name="Hamel J."/>
            <person name="Turney S."/>
            <person name="Magnuson E."/>
            <person name="Levesque R."/>
            <person name="Greer C."/>
            <person name="Whyte L.G."/>
        </authorList>
    </citation>
    <scope>NUCLEOTIDE SEQUENCE [LARGE SCALE GENOMIC DNA]</scope>
    <source>
        <strain evidence="7 8">S9.3A</strain>
    </source>
</reference>
<comment type="subcellular location">
    <subcellularLocation>
        <location evidence="6">Cell membrane</location>
        <topology evidence="6">Multi-pass membrane protein</topology>
    </subcellularLocation>
    <subcellularLocation>
        <location evidence="1">Membrane</location>
        <topology evidence="1">Multi-pass membrane protein</topology>
    </subcellularLocation>
</comment>
<dbReference type="PANTHER" id="PTHR43701:SF2">
    <property type="entry name" value="MEMBRANE TRANSPORTER PROTEIN YJNA-RELATED"/>
    <property type="match status" value="1"/>
</dbReference>
<feature type="transmembrane region" description="Helical" evidence="6">
    <location>
        <begin position="181"/>
        <end position="199"/>
    </location>
</feature>
<keyword evidence="3 6" id="KW-0812">Transmembrane</keyword>
<evidence type="ECO:0000256" key="4">
    <source>
        <dbReference type="ARBA" id="ARBA00022989"/>
    </source>
</evidence>
<evidence type="ECO:0000256" key="5">
    <source>
        <dbReference type="ARBA" id="ARBA00023136"/>
    </source>
</evidence>
<dbReference type="OrthoDB" id="528320at2"/>
<keyword evidence="6" id="KW-1003">Cell membrane</keyword>
<proteinExistence type="inferred from homology"/>
<evidence type="ECO:0000313" key="8">
    <source>
        <dbReference type="Proteomes" id="UP000317722"/>
    </source>
</evidence>
<feature type="transmembrane region" description="Helical" evidence="6">
    <location>
        <begin position="67"/>
        <end position="86"/>
    </location>
</feature>
<keyword evidence="4 6" id="KW-1133">Transmembrane helix</keyword>
<feature type="transmembrane region" description="Helical" evidence="6">
    <location>
        <begin position="92"/>
        <end position="110"/>
    </location>
</feature>
<keyword evidence="8" id="KW-1185">Reference proteome</keyword>
<accession>A0A502CVB0</accession>
<evidence type="ECO:0000256" key="2">
    <source>
        <dbReference type="ARBA" id="ARBA00009142"/>
    </source>
</evidence>
<feature type="transmembrane region" description="Helical" evidence="6">
    <location>
        <begin position="211"/>
        <end position="231"/>
    </location>
</feature>
<evidence type="ECO:0000256" key="1">
    <source>
        <dbReference type="ARBA" id="ARBA00004141"/>
    </source>
</evidence>
<evidence type="ECO:0000256" key="6">
    <source>
        <dbReference type="RuleBase" id="RU363041"/>
    </source>
</evidence>
<dbReference type="Proteomes" id="UP000317722">
    <property type="component" value="Unassembled WGS sequence"/>
</dbReference>
<protein>
    <recommendedName>
        <fullName evidence="6">Probable membrane transporter protein</fullName>
    </recommendedName>
</protein>